<feature type="non-terminal residue" evidence="2">
    <location>
        <position position="427"/>
    </location>
</feature>
<gene>
    <name evidence="2" type="ORF">BO80DRAFT_316409</name>
</gene>
<feature type="non-terminal residue" evidence="2">
    <location>
        <position position="1"/>
    </location>
</feature>
<dbReference type="RefSeq" id="XP_025570234.1">
    <property type="nucleotide sequence ID" value="XM_025715079.1"/>
</dbReference>
<dbReference type="InterPro" id="IPR046676">
    <property type="entry name" value="DUF6546"/>
</dbReference>
<protein>
    <recommendedName>
        <fullName evidence="1">DUF6546 domain-containing protein</fullName>
    </recommendedName>
</protein>
<organism evidence="2 3">
    <name type="scientific">Aspergillus ibericus CBS 121593</name>
    <dbReference type="NCBI Taxonomy" id="1448316"/>
    <lineage>
        <taxon>Eukaryota</taxon>
        <taxon>Fungi</taxon>
        <taxon>Dikarya</taxon>
        <taxon>Ascomycota</taxon>
        <taxon>Pezizomycotina</taxon>
        <taxon>Eurotiomycetes</taxon>
        <taxon>Eurotiomycetidae</taxon>
        <taxon>Eurotiales</taxon>
        <taxon>Aspergillaceae</taxon>
        <taxon>Aspergillus</taxon>
        <taxon>Aspergillus subgen. Circumdati</taxon>
    </lineage>
</organism>
<sequence length="427" mass="49499">RPLVRHIWIHIQLQPYTCQRCQDPRTKVWDNADNRIIRRTITRLFSILATWEPAEEGLTLELSAHSISDSQHWFRDHYFGGDEDRDLDIRFETHERSTNPGFGHAVNHGWRHTQQVEFPGKNALCRLYGSSALKFNKNLPLVPAVTRFVLRRQCRGRLLPGPVSTLLCKFPRLESVVYEPWRMRDMDEQTRQDDGKQSEICGYEERFLTIHVDCQDLVETRLPPTVRGLSLFEDYTEDYAHLFSPEFRARAANPVVGAAFARRSLHLEQLFVSFVIDAQHFFDACQSDWTWNHLQTVVLTSRLLHPSTPQEDINALLRQAADVASRMPRLQTMALWNYVGGHGAVFKYASDVPSITWRGTWKIALELPVRLTWERTVAQRTRGELVSIAQSVWLDFAFVPSRGDIIKCLELPEGVLDPESLQQMRRE</sequence>
<reference evidence="2 3" key="1">
    <citation type="submission" date="2018-02" db="EMBL/GenBank/DDBJ databases">
        <title>The genomes of Aspergillus section Nigri reveals drivers in fungal speciation.</title>
        <authorList>
            <consortium name="DOE Joint Genome Institute"/>
            <person name="Vesth T.C."/>
            <person name="Nybo J."/>
            <person name="Theobald S."/>
            <person name="Brandl J."/>
            <person name="Frisvad J.C."/>
            <person name="Nielsen K.F."/>
            <person name="Lyhne E.K."/>
            <person name="Kogle M.E."/>
            <person name="Kuo A."/>
            <person name="Riley R."/>
            <person name="Clum A."/>
            <person name="Nolan M."/>
            <person name="Lipzen A."/>
            <person name="Salamov A."/>
            <person name="Henrissat B."/>
            <person name="Wiebenga A."/>
            <person name="De vries R.P."/>
            <person name="Grigoriev I.V."/>
            <person name="Mortensen U.H."/>
            <person name="Andersen M.R."/>
            <person name="Baker S.E."/>
        </authorList>
    </citation>
    <scope>NUCLEOTIDE SEQUENCE [LARGE SCALE GENOMIC DNA]</scope>
    <source>
        <strain evidence="2 3">CBS 121593</strain>
    </source>
</reference>
<dbReference type="Pfam" id="PF20183">
    <property type="entry name" value="DUF6546"/>
    <property type="match status" value="1"/>
</dbReference>
<keyword evidence="3" id="KW-1185">Reference proteome</keyword>
<evidence type="ECO:0000313" key="2">
    <source>
        <dbReference type="EMBL" id="RAK95906.1"/>
    </source>
</evidence>
<dbReference type="GeneID" id="37219944"/>
<dbReference type="VEuPathDB" id="FungiDB:BO80DRAFT_316409"/>
<accession>A0A395GKV6</accession>
<name>A0A395GKV6_9EURO</name>
<dbReference type="OrthoDB" id="4802432at2759"/>
<proteinExistence type="predicted"/>
<dbReference type="AlphaFoldDB" id="A0A395GKV6"/>
<dbReference type="Proteomes" id="UP000249402">
    <property type="component" value="Unassembled WGS sequence"/>
</dbReference>
<feature type="domain" description="DUF6546" evidence="1">
    <location>
        <begin position="222"/>
        <end position="417"/>
    </location>
</feature>
<evidence type="ECO:0000313" key="3">
    <source>
        <dbReference type="Proteomes" id="UP000249402"/>
    </source>
</evidence>
<evidence type="ECO:0000259" key="1">
    <source>
        <dbReference type="Pfam" id="PF20183"/>
    </source>
</evidence>
<dbReference type="EMBL" id="KZ824483">
    <property type="protein sequence ID" value="RAK95906.1"/>
    <property type="molecule type" value="Genomic_DNA"/>
</dbReference>